<feature type="transmembrane region" description="Helical" evidence="7">
    <location>
        <begin position="20"/>
        <end position="45"/>
    </location>
</feature>
<evidence type="ECO:0000256" key="7">
    <source>
        <dbReference type="SAM" id="Phobius"/>
    </source>
</evidence>
<feature type="transmembrane region" description="Helical" evidence="7">
    <location>
        <begin position="329"/>
        <end position="348"/>
    </location>
</feature>
<keyword evidence="4 7" id="KW-1133">Transmembrane helix</keyword>
<evidence type="ECO:0000259" key="9">
    <source>
        <dbReference type="Pfam" id="PF12704"/>
    </source>
</evidence>
<feature type="transmembrane region" description="Helical" evidence="7">
    <location>
        <begin position="368"/>
        <end position="390"/>
    </location>
</feature>
<evidence type="ECO:0000256" key="4">
    <source>
        <dbReference type="ARBA" id="ARBA00022989"/>
    </source>
</evidence>
<evidence type="ECO:0000256" key="3">
    <source>
        <dbReference type="ARBA" id="ARBA00022692"/>
    </source>
</evidence>
<keyword evidence="11" id="KW-1185">Reference proteome</keyword>
<dbReference type="InterPro" id="IPR025857">
    <property type="entry name" value="MacB_PCD"/>
</dbReference>
<reference evidence="10 11" key="1">
    <citation type="submission" date="2019-08" db="EMBL/GenBank/DDBJ databases">
        <title>Draft genome analysis of Rheinheimera tangshanensis isolated from the roots of fresh rice plants (Oryza sativa).</title>
        <authorList>
            <person name="Yu Q."/>
            <person name="Qi Y."/>
            <person name="Zhang H."/>
            <person name="Pu J."/>
        </authorList>
    </citation>
    <scope>NUCLEOTIDE SEQUENCE [LARGE SCALE GENOMIC DNA]</scope>
    <source>
        <strain evidence="10 11">JA3-B52</strain>
    </source>
</reference>
<feature type="transmembrane region" description="Helical" evidence="7">
    <location>
        <begin position="668"/>
        <end position="689"/>
    </location>
</feature>
<evidence type="ECO:0000256" key="6">
    <source>
        <dbReference type="ARBA" id="ARBA00038076"/>
    </source>
</evidence>
<comment type="caution">
    <text evidence="10">The sequence shown here is derived from an EMBL/GenBank/DDBJ whole genome shotgun (WGS) entry which is preliminary data.</text>
</comment>
<feature type="transmembrane region" description="Helical" evidence="7">
    <location>
        <begin position="271"/>
        <end position="293"/>
    </location>
</feature>
<sequence>MLYLQRFRFGLKRLFLQPALSVPVVLSLGLTLAAVLTVLSVYYTLMIRPLPQIQAPEQLSVRNLKVDFGATSVNLLNQSIFAHFKQHLQSYGQWGFVSAVTNERVQTSQQEHQLTRLDASAGVPELLGVQLLLGNSSTAADQNSGVWISETVWQQLYQRDAEVIGQTLSYKGKAHKIAGVYKDVLAIPTSPEPAALQFWHFFDDTKQKSSGQVNFGSSGVTIFRGQKQPDEATIQQWLQQFLQDAPELSKLSIVSSQRDYRAEILGDKVKLIWLLLAVTLTLLLIAALNLTNLLLAHYQSRSQEFAVQMLTGCSVFRLKLLVAVENLSLVLPSVILGVLTSLWLVKSLPFLAGDSLPLLHTIRLDAEVLAVHCLLAVLLLVLFSWPLPIPAQLASALSASGKGQTKQQNSVLVNVLFISQLTLSTIIICGSVLLAYQGYRHIYTGYGFELVNSYMIDTNTKVDPGLVALPPEEMRASMLHYQQRNELLQQKVRQRWPEAIVMNSRQQPVDSRYTIRTMTDEQRNMPMTFAVSRVDSQYFATYGIPLLHGRTFTAEDSEQAIIIDLTLARQLSAEDPAQLIGRRQGIEHIVGIVAPVKNLSGLPMWYVNSKPLFTERQLLVVVLPEGQSLTAAEVQQTFGEFAAEYPELKVESMQQHWLNTTRQDRINFYLISAIAATALLLALLGIAGMSQQQSRRKRYEIAVRMATGASQRQLLWFAGRHSGLILLLGIMFGSALTLLIFNYISGYFSLFKVMNWQALLLLEMVFAAVALVAMLWPCWQVVRHDPIQTLRNQ</sequence>
<dbReference type="Pfam" id="PF02687">
    <property type="entry name" value="FtsX"/>
    <property type="match status" value="2"/>
</dbReference>
<dbReference type="Pfam" id="PF12704">
    <property type="entry name" value="MacB_PCD"/>
    <property type="match status" value="1"/>
</dbReference>
<comment type="subcellular location">
    <subcellularLocation>
        <location evidence="1">Cell membrane</location>
        <topology evidence="1">Multi-pass membrane protein</topology>
    </subcellularLocation>
</comment>
<dbReference type="Proteomes" id="UP000321814">
    <property type="component" value="Unassembled WGS sequence"/>
</dbReference>
<dbReference type="GO" id="GO:0022857">
    <property type="term" value="F:transmembrane transporter activity"/>
    <property type="evidence" value="ECO:0007669"/>
    <property type="project" value="TreeGrafter"/>
</dbReference>
<comment type="similarity">
    <text evidence="6">Belongs to the ABC-4 integral membrane protein family.</text>
</comment>
<evidence type="ECO:0000256" key="5">
    <source>
        <dbReference type="ARBA" id="ARBA00023136"/>
    </source>
</evidence>
<organism evidence="10 11">
    <name type="scientific">Rheinheimera tangshanensis</name>
    <dbReference type="NCBI Taxonomy" id="400153"/>
    <lineage>
        <taxon>Bacteria</taxon>
        <taxon>Pseudomonadati</taxon>
        <taxon>Pseudomonadota</taxon>
        <taxon>Gammaproteobacteria</taxon>
        <taxon>Chromatiales</taxon>
        <taxon>Chromatiaceae</taxon>
        <taxon>Rheinheimera</taxon>
    </lineage>
</organism>
<dbReference type="GO" id="GO:0005886">
    <property type="term" value="C:plasma membrane"/>
    <property type="evidence" value="ECO:0007669"/>
    <property type="project" value="UniProtKB-SubCell"/>
</dbReference>
<protein>
    <submittedName>
        <fullName evidence="10">FtsX-like permease family protein</fullName>
    </submittedName>
</protein>
<feature type="domain" description="MacB-like periplasmic core" evidence="9">
    <location>
        <begin position="25"/>
        <end position="183"/>
    </location>
</feature>
<feature type="transmembrane region" description="Helical" evidence="7">
    <location>
        <begin position="411"/>
        <end position="436"/>
    </location>
</feature>
<proteinExistence type="inferred from homology"/>
<dbReference type="EMBL" id="VRLR01000002">
    <property type="protein sequence ID" value="TXK82183.1"/>
    <property type="molecule type" value="Genomic_DNA"/>
</dbReference>
<dbReference type="RefSeq" id="WP_147903414.1">
    <property type="nucleotide sequence ID" value="NZ_BAAAGC010000017.1"/>
</dbReference>
<evidence type="ECO:0000256" key="2">
    <source>
        <dbReference type="ARBA" id="ARBA00022475"/>
    </source>
</evidence>
<dbReference type="InterPro" id="IPR050250">
    <property type="entry name" value="Macrolide_Exporter_MacB"/>
</dbReference>
<evidence type="ECO:0000259" key="8">
    <source>
        <dbReference type="Pfam" id="PF02687"/>
    </source>
</evidence>
<feature type="domain" description="ABC3 transporter permease C-terminal" evidence="8">
    <location>
        <begin position="278"/>
        <end position="387"/>
    </location>
</feature>
<dbReference type="InterPro" id="IPR003838">
    <property type="entry name" value="ABC3_permease_C"/>
</dbReference>
<keyword evidence="2" id="KW-1003">Cell membrane</keyword>
<dbReference type="PANTHER" id="PTHR30572:SF4">
    <property type="entry name" value="ABC TRANSPORTER PERMEASE YTRF"/>
    <property type="match status" value="1"/>
</dbReference>
<evidence type="ECO:0000313" key="10">
    <source>
        <dbReference type="EMBL" id="TXK82183.1"/>
    </source>
</evidence>
<dbReference type="OrthoDB" id="5711186at2"/>
<feature type="domain" description="ABC3 transporter permease C-terminal" evidence="8">
    <location>
        <begin position="673"/>
        <end position="786"/>
    </location>
</feature>
<feature type="transmembrane region" description="Helical" evidence="7">
    <location>
        <begin position="724"/>
        <end position="744"/>
    </location>
</feature>
<evidence type="ECO:0000256" key="1">
    <source>
        <dbReference type="ARBA" id="ARBA00004651"/>
    </source>
</evidence>
<keyword evidence="3 7" id="KW-0812">Transmembrane</keyword>
<feature type="transmembrane region" description="Helical" evidence="7">
    <location>
        <begin position="756"/>
        <end position="776"/>
    </location>
</feature>
<dbReference type="PANTHER" id="PTHR30572">
    <property type="entry name" value="MEMBRANE COMPONENT OF TRANSPORTER-RELATED"/>
    <property type="match status" value="1"/>
</dbReference>
<name>A0A5C8M117_9GAMM</name>
<dbReference type="AlphaFoldDB" id="A0A5C8M117"/>
<evidence type="ECO:0000313" key="11">
    <source>
        <dbReference type="Proteomes" id="UP000321814"/>
    </source>
</evidence>
<gene>
    <name evidence="10" type="ORF">FU839_04665</name>
</gene>
<keyword evidence="5 7" id="KW-0472">Membrane</keyword>
<accession>A0A5C8M117</accession>